<reference evidence="3 4" key="2">
    <citation type="journal article" date="2017" name="PLoS ONE">
        <title>Genomic and phenotypic characterisation of fluoroquinolone resistance mechanisms in Enterobacteriaceae in Durban, South Africa.</title>
        <authorList>
            <person name="Osei Sekyere J."/>
            <person name="Amoako D.G."/>
        </authorList>
    </citation>
    <scope>NUCLEOTIDE SEQUENCE [LARGE SCALE GENOMIC DNA]</scope>
    <source>
        <strain evidence="3 4">ST62:944112508</strain>
    </source>
</reference>
<accession>A0A0P8ID17</accession>
<dbReference type="InterPro" id="IPR009225">
    <property type="entry name" value="Phage_head_completion_GpL"/>
</dbReference>
<dbReference type="EMBL" id="DACSXJ010000001">
    <property type="protein sequence ID" value="HAT3895989.1"/>
    <property type="molecule type" value="Genomic_DNA"/>
</dbReference>
<dbReference type="Pfam" id="PF05926">
    <property type="entry name" value="Phage_GPL"/>
    <property type="match status" value="1"/>
</dbReference>
<dbReference type="RefSeq" id="WP_057063497.1">
    <property type="nucleotide sequence ID" value="NZ_CP151202.1"/>
</dbReference>
<dbReference type="AlphaFoldDB" id="A0A0P8ID17"/>
<reference evidence="4" key="1">
    <citation type="submission" date="2015-09" db="EMBL/GenBank/DDBJ databases">
        <title>Prevalence of NDMs in South Africa.</title>
        <authorList>
            <person name="Osei Sekyere J."/>
            <person name="Govinden U."/>
            <person name="Essack S."/>
            <person name="Haldorsen B."/>
            <person name="Samuelsen O."/>
            <person name="Aasnaes B."/>
            <person name="Sundsfjord A."/>
        </authorList>
    </citation>
    <scope>NUCLEOTIDE SEQUENCE [LARGE SCALE GENOMIC DNA]</scope>
    <source>
        <strain evidence="4">ST62:944112508</strain>
    </source>
</reference>
<sequence length="165" mass="18100">MSLVAPRTVTSSAEDVPDVDDGGEKVTAGEFWPEIVLSNVRKEMRITGAVTTSRLKQVVIEAVAHTADQLKQWQAEQIGAGYASLAAVPAMVINEESVKVYRWRRAVYSISRALLIETFRDVDTTGDVGEKRAAALATQANDHWRDARWAISDIQGVVRNSAEAF</sequence>
<protein>
    <submittedName>
        <fullName evidence="3">Capsid assembly protein</fullName>
    </submittedName>
    <submittedName>
        <fullName evidence="2">Head completion/stabilization protein</fullName>
    </submittedName>
</protein>
<comment type="caution">
    <text evidence="2">The sequence shown here is derived from an EMBL/GenBank/DDBJ whole genome shotgun (WGS) entry which is preliminary data.</text>
</comment>
<reference evidence="2" key="3">
    <citation type="journal article" date="2018" name="Genome Biol.">
        <title>SKESA: strategic k-mer extension for scrupulous assemblies.</title>
        <authorList>
            <person name="Souvorov A."/>
            <person name="Agarwala R."/>
            <person name="Lipman D.J."/>
        </authorList>
    </citation>
    <scope>NUCLEOTIDE SEQUENCE</scope>
    <source>
        <strain evidence="2">O50</strain>
    </source>
</reference>
<feature type="region of interest" description="Disordered" evidence="1">
    <location>
        <begin position="1"/>
        <end position="23"/>
    </location>
</feature>
<dbReference type="Proteomes" id="UP000855471">
    <property type="component" value="Unassembled WGS sequence"/>
</dbReference>
<name>A0A0P8ID17_CITFR</name>
<dbReference type="Proteomes" id="UP000050520">
    <property type="component" value="Unassembled WGS sequence"/>
</dbReference>
<evidence type="ECO:0000313" key="2">
    <source>
        <dbReference type="EMBL" id="HAT3895989.1"/>
    </source>
</evidence>
<proteinExistence type="predicted"/>
<evidence type="ECO:0000313" key="3">
    <source>
        <dbReference type="EMBL" id="KPR55876.1"/>
    </source>
</evidence>
<evidence type="ECO:0000256" key="1">
    <source>
        <dbReference type="SAM" id="MobiDB-lite"/>
    </source>
</evidence>
<dbReference type="EMBL" id="LJEB01000035">
    <property type="protein sequence ID" value="KPR55876.1"/>
    <property type="molecule type" value="Genomic_DNA"/>
</dbReference>
<reference evidence="2" key="4">
    <citation type="submission" date="2020-09" db="EMBL/GenBank/DDBJ databases">
        <authorList>
            <consortium name="NCBI Pathogen Detection Project"/>
        </authorList>
    </citation>
    <scope>NUCLEOTIDE SEQUENCE</scope>
    <source>
        <strain evidence="2">O50</strain>
    </source>
</reference>
<gene>
    <name evidence="3" type="ORF">AN672_09290</name>
    <name evidence="2" type="ORF">I9Y29_000370</name>
</gene>
<organism evidence="2">
    <name type="scientific">Citrobacter freundii</name>
    <dbReference type="NCBI Taxonomy" id="546"/>
    <lineage>
        <taxon>Bacteria</taxon>
        <taxon>Pseudomonadati</taxon>
        <taxon>Pseudomonadota</taxon>
        <taxon>Gammaproteobacteria</taxon>
        <taxon>Enterobacterales</taxon>
        <taxon>Enterobacteriaceae</taxon>
        <taxon>Citrobacter</taxon>
        <taxon>Citrobacter freundii complex</taxon>
    </lineage>
</organism>
<evidence type="ECO:0000313" key="4">
    <source>
        <dbReference type="Proteomes" id="UP000050520"/>
    </source>
</evidence>